<dbReference type="Proteomes" id="UP001430172">
    <property type="component" value="Unassembled WGS sequence"/>
</dbReference>
<accession>A0ABS2CS99</accession>
<protein>
    <submittedName>
        <fullName evidence="1">Uncharacterized protein</fullName>
    </submittedName>
</protein>
<keyword evidence="2" id="KW-1185">Reference proteome</keyword>
<gene>
    <name evidence="1" type="ORF">JQN70_16700</name>
</gene>
<sequence>MESRYARAYPELFDGLEPRMARYVDAVLGTTRDGGLWPEHEVAHVLDRAQGRISFGDYRAGRDPASS</sequence>
<evidence type="ECO:0000313" key="2">
    <source>
        <dbReference type="Proteomes" id="UP001430172"/>
    </source>
</evidence>
<comment type="caution">
    <text evidence="1">The sequence shown here is derived from an EMBL/GenBank/DDBJ whole genome shotgun (WGS) entry which is preliminary data.</text>
</comment>
<dbReference type="RefSeq" id="WP_204132507.1">
    <property type="nucleotide sequence ID" value="NZ_JAFDVD010000020.1"/>
</dbReference>
<reference evidence="1" key="1">
    <citation type="submission" date="2021-02" db="EMBL/GenBank/DDBJ databases">
        <title>Phycicoccus sp. MQZ13P-5T, whole genome shotgun sequence.</title>
        <authorList>
            <person name="Tuo L."/>
        </authorList>
    </citation>
    <scope>NUCLEOTIDE SEQUENCE</scope>
    <source>
        <strain evidence="1">MQZ13P-5</strain>
    </source>
</reference>
<proteinExistence type="predicted"/>
<evidence type="ECO:0000313" key="1">
    <source>
        <dbReference type="EMBL" id="MBM6402041.1"/>
    </source>
</evidence>
<name>A0ABS2CS99_9MICO</name>
<organism evidence="1 2">
    <name type="scientific">Phycicoccus sonneratiae</name>
    <dbReference type="NCBI Taxonomy" id="2807628"/>
    <lineage>
        <taxon>Bacteria</taxon>
        <taxon>Bacillati</taxon>
        <taxon>Actinomycetota</taxon>
        <taxon>Actinomycetes</taxon>
        <taxon>Micrococcales</taxon>
        <taxon>Intrasporangiaceae</taxon>
        <taxon>Phycicoccus</taxon>
    </lineage>
</organism>
<dbReference type="EMBL" id="JAFDVD010000020">
    <property type="protein sequence ID" value="MBM6402041.1"/>
    <property type="molecule type" value="Genomic_DNA"/>
</dbReference>